<reference evidence="3" key="1">
    <citation type="submission" date="2014-09" db="EMBL/GenBank/DDBJ databases">
        <authorList>
            <person name="Sharma Rahul"/>
            <person name="Thines Marco"/>
        </authorList>
    </citation>
    <scope>NUCLEOTIDE SEQUENCE [LARGE SCALE GENOMIC DNA]</scope>
</reference>
<sequence>MVISANSNPLLMARSQNPLDVPSGRQSKPHGLLDFVDHEGVTQSPAEWPKAVTAHLNGFFGYLNESTGVP</sequence>
<keyword evidence="3" id="KW-1185">Reference proteome</keyword>
<dbReference type="EMBL" id="CCYD01002875">
    <property type="protein sequence ID" value="CEG47955.1"/>
    <property type="molecule type" value="Genomic_DNA"/>
</dbReference>
<organism evidence="2 3">
    <name type="scientific">Plasmopara halstedii</name>
    <name type="common">Downy mildew of sunflower</name>
    <dbReference type="NCBI Taxonomy" id="4781"/>
    <lineage>
        <taxon>Eukaryota</taxon>
        <taxon>Sar</taxon>
        <taxon>Stramenopiles</taxon>
        <taxon>Oomycota</taxon>
        <taxon>Peronosporomycetes</taxon>
        <taxon>Peronosporales</taxon>
        <taxon>Peronosporaceae</taxon>
        <taxon>Plasmopara</taxon>
    </lineage>
</organism>
<dbReference type="GeneID" id="36400333"/>
<accession>A0A0N7L7T3</accession>
<evidence type="ECO:0000313" key="3">
    <source>
        <dbReference type="Proteomes" id="UP000054928"/>
    </source>
</evidence>
<dbReference type="Proteomes" id="UP000054928">
    <property type="component" value="Unassembled WGS sequence"/>
</dbReference>
<name>A0A0N7L7T3_PLAHL</name>
<dbReference type="RefSeq" id="XP_024584324.1">
    <property type="nucleotide sequence ID" value="XM_024718979.1"/>
</dbReference>
<evidence type="ECO:0000313" key="2">
    <source>
        <dbReference type="EMBL" id="CEG47955.1"/>
    </source>
</evidence>
<proteinExistence type="predicted"/>
<evidence type="ECO:0000256" key="1">
    <source>
        <dbReference type="SAM" id="MobiDB-lite"/>
    </source>
</evidence>
<dbReference type="AlphaFoldDB" id="A0A0N7L7T3"/>
<feature type="region of interest" description="Disordered" evidence="1">
    <location>
        <begin position="1"/>
        <end position="28"/>
    </location>
</feature>
<feature type="compositionally biased region" description="Polar residues" evidence="1">
    <location>
        <begin position="1"/>
        <end position="18"/>
    </location>
</feature>
<protein>
    <submittedName>
        <fullName evidence="2">Uncharacterized protein</fullName>
    </submittedName>
</protein>